<proteinExistence type="predicted"/>
<comment type="caution">
    <text evidence="1">The sequence shown here is derived from an EMBL/GenBank/DDBJ whole genome shotgun (WGS) entry which is preliminary data.</text>
</comment>
<name>A0ACC4DS46_PURLI</name>
<keyword evidence="2" id="KW-1185">Reference proteome</keyword>
<reference evidence="1" key="1">
    <citation type="submission" date="2024-12" db="EMBL/GenBank/DDBJ databases">
        <title>Comparative genomics and development of molecular markers within Purpureocillium lilacinum and among Purpureocillium species.</title>
        <authorList>
            <person name="Yeh Z.-Y."/>
            <person name="Ni N.-T."/>
            <person name="Lo P.-H."/>
            <person name="Mushyakhwo K."/>
            <person name="Lin C.-F."/>
            <person name="Nai Y.-S."/>
        </authorList>
    </citation>
    <scope>NUCLEOTIDE SEQUENCE</scope>
    <source>
        <strain evidence="1">NCHU-NPUST-175</strain>
    </source>
</reference>
<sequence>MRFDLALIAASLLSTGPPSRLTAPGTSSGWTWAHRTSRNSTSGEEAAEAAGEEAEAEAGAAAEAAAVVDEVAAAAAEGLAAAAAQDPAAVPDRSGSNSGGTSRGGSGPTPRFGGGRFYSGGGSRPYQSGGRSPGAGILPFALVGGAALAFWPGVWLYGAYMYPYHYVHHYHNSTSDKNETAKVMCGCAKYAECGCDENNSTAYYDELLGNGSYGALNKSVVNIGDYKGDKTILINGTLPNGTTADGPDESSESSAGTGMRSLAEAAGFWPAVAAVVAAVYLA</sequence>
<evidence type="ECO:0000313" key="1">
    <source>
        <dbReference type="EMBL" id="KAL3958364.1"/>
    </source>
</evidence>
<protein>
    <submittedName>
        <fullName evidence="1">Uncharacterized protein</fullName>
    </submittedName>
</protein>
<gene>
    <name evidence="1" type="ORF">ACCO45_006526</name>
</gene>
<accession>A0ACC4DS46</accession>
<evidence type="ECO:0000313" key="2">
    <source>
        <dbReference type="Proteomes" id="UP001638806"/>
    </source>
</evidence>
<organism evidence="1 2">
    <name type="scientific">Purpureocillium lilacinum</name>
    <name type="common">Paecilomyces lilacinus</name>
    <dbReference type="NCBI Taxonomy" id="33203"/>
    <lineage>
        <taxon>Eukaryota</taxon>
        <taxon>Fungi</taxon>
        <taxon>Dikarya</taxon>
        <taxon>Ascomycota</taxon>
        <taxon>Pezizomycotina</taxon>
        <taxon>Sordariomycetes</taxon>
        <taxon>Hypocreomycetidae</taxon>
        <taxon>Hypocreales</taxon>
        <taxon>Ophiocordycipitaceae</taxon>
        <taxon>Purpureocillium</taxon>
    </lineage>
</organism>
<dbReference type="EMBL" id="JBGNUJ010000006">
    <property type="protein sequence ID" value="KAL3958364.1"/>
    <property type="molecule type" value="Genomic_DNA"/>
</dbReference>
<dbReference type="Proteomes" id="UP001638806">
    <property type="component" value="Unassembled WGS sequence"/>
</dbReference>